<dbReference type="Proteomes" id="UP001595444">
    <property type="component" value="Unassembled WGS sequence"/>
</dbReference>
<dbReference type="PROSITE" id="PS52016">
    <property type="entry name" value="TONB_DEPENDENT_REC_3"/>
    <property type="match status" value="1"/>
</dbReference>
<keyword evidence="6 8" id="KW-0472">Membrane</keyword>
<reference evidence="14" key="1">
    <citation type="journal article" date="2019" name="Int. J. Syst. Evol. Microbiol.">
        <title>The Global Catalogue of Microorganisms (GCM) 10K type strain sequencing project: providing services to taxonomists for standard genome sequencing and annotation.</title>
        <authorList>
            <consortium name="The Broad Institute Genomics Platform"/>
            <consortium name="The Broad Institute Genome Sequencing Center for Infectious Disease"/>
            <person name="Wu L."/>
            <person name="Ma J."/>
        </authorList>
    </citation>
    <scope>NUCLEOTIDE SEQUENCE [LARGE SCALE GENOMIC DNA]</scope>
    <source>
        <strain evidence="14">KCTC 62164</strain>
    </source>
</reference>
<evidence type="ECO:0000256" key="6">
    <source>
        <dbReference type="ARBA" id="ARBA00023136"/>
    </source>
</evidence>
<evidence type="ECO:0000256" key="10">
    <source>
        <dbReference type="SAM" id="SignalP"/>
    </source>
</evidence>
<dbReference type="EMBL" id="JBHRSL010000002">
    <property type="protein sequence ID" value="MFC3051137.1"/>
    <property type="molecule type" value="Genomic_DNA"/>
</dbReference>
<evidence type="ECO:0000259" key="11">
    <source>
        <dbReference type="Pfam" id="PF00593"/>
    </source>
</evidence>
<name>A0ABV7D1Y8_9PROT</name>
<dbReference type="Gene3D" id="2.40.170.20">
    <property type="entry name" value="TonB-dependent receptor, beta-barrel domain"/>
    <property type="match status" value="1"/>
</dbReference>
<keyword evidence="3 8" id="KW-1134">Transmembrane beta strand</keyword>
<comment type="subcellular location">
    <subcellularLocation>
        <location evidence="1 8">Cell outer membrane</location>
        <topology evidence="1 8">Multi-pass membrane protein</topology>
    </subcellularLocation>
</comment>
<dbReference type="Pfam" id="PF00593">
    <property type="entry name" value="TonB_dep_Rec_b-barrel"/>
    <property type="match status" value="1"/>
</dbReference>
<evidence type="ECO:0000256" key="1">
    <source>
        <dbReference type="ARBA" id="ARBA00004571"/>
    </source>
</evidence>
<evidence type="ECO:0000256" key="8">
    <source>
        <dbReference type="PROSITE-ProRule" id="PRU01360"/>
    </source>
</evidence>
<dbReference type="PANTHER" id="PTHR30069">
    <property type="entry name" value="TONB-DEPENDENT OUTER MEMBRANE RECEPTOR"/>
    <property type="match status" value="1"/>
</dbReference>
<evidence type="ECO:0000259" key="12">
    <source>
        <dbReference type="Pfam" id="PF07715"/>
    </source>
</evidence>
<feature type="signal peptide" evidence="10">
    <location>
        <begin position="1"/>
        <end position="22"/>
    </location>
</feature>
<keyword evidence="7 8" id="KW-0998">Cell outer membrane</keyword>
<organism evidence="13 14">
    <name type="scientific">Kordiimonas pumila</name>
    <dbReference type="NCBI Taxonomy" id="2161677"/>
    <lineage>
        <taxon>Bacteria</taxon>
        <taxon>Pseudomonadati</taxon>
        <taxon>Pseudomonadota</taxon>
        <taxon>Alphaproteobacteria</taxon>
        <taxon>Kordiimonadales</taxon>
        <taxon>Kordiimonadaceae</taxon>
        <taxon>Kordiimonas</taxon>
    </lineage>
</organism>
<keyword evidence="13" id="KW-0675">Receptor</keyword>
<dbReference type="SUPFAM" id="SSF56935">
    <property type="entry name" value="Porins"/>
    <property type="match status" value="1"/>
</dbReference>
<dbReference type="InterPro" id="IPR000531">
    <property type="entry name" value="Beta-barrel_TonB"/>
</dbReference>
<keyword evidence="10" id="KW-0732">Signal</keyword>
<proteinExistence type="inferred from homology"/>
<protein>
    <submittedName>
        <fullName evidence="13">TonB-dependent receptor family protein</fullName>
    </submittedName>
</protein>
<evidence type="ECO:0000256" key="5">
    <source>
        <dbReference type="ARBA" id="ARBA00023077"/>
    </source>
</evidence>
<evidence type="ECO:0000256" key="2">
    <source>
        <dbReference type="ARBA" id="ARBA00022448"/>
    </source>
</evidence>
<dbReference type="InterPro" id="IPR036942">
    <property type="entry name" value="Beta-barrel_TonB_sf"/>
</dbReference>
<dbReference type="InterPro" id="IPR012910">
    <property type="entry name" value="Plug_dom"/>
</dbReference>
<evidence type="ECO:0000313" key="13">
    <source>
        <dbReference type="EMBL" id="MFC3051137.1"/>
    </source>
</evidence>
<keyword evidence="5 9" id="KW-0798">TonB box</keyword>
<comment type="similarity">
    <text evidence="8 9">Belongs to the TonB-dependent receptor family.</text>
</comment>
<evidence type="ECO:0000313" key="14">
    <source>
        <dbReference type="Proteomes" id="UP001595444"/>
    </source>
</evidence>
<sequence length="686" mass="74731">MKSILKGACSVAALMVAVPAFAGESVDSDFVETIIVTATRDPNEPPVIAENRARLSRTPGSVAIVASEAYEKRTAQGFSDMLQGVPGVMAQKRYGEESRLSIRGSGIGQSYHQRGVMFAQDGVPFADADGFSDFQKIDPLSARFIEVYKGGNALRFGGAQLGGAINLVTPTGYTAESDYMLRLEGGSFDTQRISAAVAKVMGNWDVYASVNAMQADGFREYAEQDQVRGTLNLGYRFGEEREVRLIVYGADINQQVPGTLDLDTALTTPELSTDTVKAGKWARDQEIGRVSLQTHWRLNGNLVFEGGIYATTTDLHHPISIVIDQQADNQGAFGRFDWAGTLLGHKADLFWGVSYRQGQLDQQLYGNNAGENGFQFGDSRQKATALDVFSEGRFFVTDSLAFVAGASYGRATRDYVNNLASVNNAEKTFDWFAPRVGLLWQSETGTQVYANVTRSVEPPHFGALVQAPYPGFVPNKPQEAVTAEVGTRGRVNALTWDITLYQAWLQHELLSFSNTFGLPSAVAGAEDTTHKGLEAAFNWQVASEGVADGSLAVQTSYTYSDFKFDGDILYGDNQIPVVPKHQIRLGLNYEHASGLFLSPQLEWRPADVYVDYANTLKAPGYAIVSVNTGWEMENGITLFVDARNLFDKAYVPEFGAITDASAVAANTAVFYPGEGRSVYAGVLYRF</sequence>
<evidence type="ECO:0000256" key="4">
    <source>
        <dbReference type="ARBA" id="ARBA00022692"/>
    </source>
</evidence>
<evidence type="ECO:0000256" key="9">
    <source>
        <dbReference type="RuleBase" id="RU003357"/>
    </source>
</evidence>
<dbReference type="InterPro" id="IPR039426">
    <property type="entry name" value="TonB-dep_rcpt-like"/>
</dbReference>
<keyword evidence="14" id="KW-1185">Reference proteome</keyword>
<dbReference type="Gene3D" id="2.170.130.10">
    <property type="entry name" value="TonB-dependent receptor, plug domain"/>
    <property type="match status" value="1"/>
</dbReference>
<dbReference type="Pfam" id="PF07715">
    <property type="entry name" value="Plug"/>
    <property type="match status" value="1"/>
</dbReference>
<dbReference type="RefSeq" id="WP_194211952.1">
    <property type="nucleotide sequence ID" value="NZ_CP061205.1"/>
</dbReference>
<comment type="caution">
    <text evidence="13">The sequence shown here is derived from an EMBL/GenBank/DDBJ whole genome shotgun (WGS) entry which is preliminary data.</text>
</comment>
<feature type="domain" description="TonB-dependent receptor plug" evidence="12">
    <location>
        <begin position="55"/>
        <end position="164"/>
    </location>
</feature>
<keyword evidence="4 8" id="KW-0812">Transmembrane</keyword>
<evidence type="ECO:0000256" key="3">
    <source>
        <dbReference type="ARBA" id="ARBA00022452"/>
    </source>
</evidence>
<evidence type="ECO:0000256" key="7">
    <source>
        <dbReference type="ARBA" id="ARBA00023237"/>
    </source>
</evidence>
<keyword evidence="2 8" id="KW-0813">Transport</keyword>
<dbReference type="InterPro" id="IPR037066">
    <property type="entry name" value="Plug_dom_sf"/>
</dbReference>
<feature type="chain" id="PRO_5046751869" evidence="10">
    <location>
        <begin position="23"/>
        <end position="686"/>
    </location>
</feature>
<accession>A0ABV7D1Y8</accession>
<feature type="domain" description="TonB-dependent receptor-like beta-barrel" evidence="11">
    <location>
        <begin position="285"/>
        <end position="645"/>
    </location>
</feature>
<dbReference type="PANTHER" id="PTHR30069:SF28">
    <property type="entry name" value="TONB-DEPENDENT RECEPTOR YNCD-RELATED"/>
    <property type="match status" value="1"/>
</dbReference>
<gene>
    <name evidence="13" type="ORF">ACFOKA_04380</name>
</gene>